<name>A0ABV6X6W5_9ACTN</name>
<dbReference type="InterPro" id="IPR003159">
    <property type="entry name" value="Lyase_8_central_dom"/>
</dbReference>
<gene>
    <name evidence="8" type="ORF">ACEZDB_25545</name>
</gene>
<dbReference type="GO" id="GO:0016829">
    <property type="term" value="F:lyase activity"/>
    <property type="evidence" value="ECO:0007669"/>
    <property type="project" value="UniProtKB-KW"/>
</dbReference>
<dbReference type="InterPro" id="IPR012970">
    <property type="entry name" value="Lyase_8_alpha_N"/>
</dbReference>
<dbReference type="InterPro" id="IPR038970">
    <property type="entry name" value="Lyase_8"/>
</dbReference>
<evidence type="ECO:0000313" key="9">
    <source>
        <dbReference type="Proteomes" id="UP001592530"/>
    </source>
</evidence>
<dbReference type="EMBL" id="JBHEZY010000011">
    <property type="protein sequence ID" value="MFC1434020.1"/>
    <property type="molecule type" value="Genomic_DNA"/>
</dbReference>
<dbReference type="Pfam" id="PF08124">
    <property type="entry name" value="Lyase_8_N"/>
    <property type="match status" value="1"/>
</dbReference>
<reference evidence="8 9" key="1">
    <citation type="submission" date="2024-09" db="EMBL/GenBank/DDBJ databases">
        <authorList>
            <person name="Lee S.D."/>
        </authorList>
    </citation>
    <scope>NUCLEOTIDE SEQUENCE [LARGE SCALE GENOMIC DNA]</scope>
    <source>
        <strain evidence="8 9">N1-3</strain>
    </source>
</reference>
<dbReference type="CDD" id="cd01083">
    <property type="entry name" value="GAG_Lyase"/>
    <property type="match status" value="1"/>
</dbReference>
<keyword evidence="3 8" id="KW-0456">Lyase</keyword>
<feature type="domain" description="Polysaccharide lyase family 8 central" evidence="5">
    <location>
        <begin position="429"/>
        <end position="679"/>
    </location>
</feature>
<protein>
    <submittedName>
        <fullName evidence="8">Polysaccharide lyase 8 family protein</fullName>
    </submittedName>
</protein>
<dbReference type="PROSITE" id="PS51318">
    <property type="entry name" value="TAT"/>
    <property type="match status" value="1"/>
</dbReference>
<dbReference type="InterPro" id="IPR011071">
    <property type="entry name" value="Lyase_8-like_C"/>
</dbReference>
<dbReference type="InterPro" id="IPR004103">
    <property type="entry name" value="Lyase_8_C"/>
</dbReference>
<dbReference type="InterPro" id="IPR008929">
    <property type="entry name" value="Chondroitin_lyas"/>
</dbReference>
<dbReference type="InterPro" id="IPR011013">
    <property type="entry name" value="Gal_mutarotase_sf_dom"/>
</dbReference>
<evidence type="ECO:0000256" key="1">
    <source>
        <dbReference type="ARBA" id="ARBA00006699"/>
    </source>
</evidence>
<accession>A0ABV6X6W5</accession>
<evidence type="ECO:0000259" key="7">
    <source>
        <dbReference type="Pfam" id="PF08124"/>
    </source>
</evidence>
<organism evidence="8 9">
    <name type="scientific">Streptacidiphilus alkalitolerans</name>
    <dbReference type="NCBI Taxonomy" id="3342712"/>
    <lineage>
        <taxon>Bacteria</taxon>
        <taxon>Bacillati</taxon>
        <taxon>Actinomycetota</taxon>
        <taxon>Actinomycetes</taxon>
        <taxon>Kitasatosporales</taxon>
        <taxon>Streptomycetaceae</taxon>
        <taxon>Streptacidiphilus</taxon>
    </lineage>
</organism>
<dbReference type="RefSeq" id="WP_380556290.1">
    <property type="nucleotide sequence ID" value="NZ_JBHEZY010000011.1"/>
</dbReference>
<evidence type="ECO:0000313" key="8">
    <source>
        <dbReference type="EMBL" id="MFC1434020.1"/>
    </source>
</evidence>
<dbReference type="InterPro" id="IPR014718">
    <property type="entry name" value="GH-type_carb-bd"/>
</dbReference>
<dbReference type="Proteomes" id="UP001592530">
    <property type="component" value="Unassembled WGS sequence"/>
</dbReference>
<dbReference type="SUPFAM" id="SSF49863">
    <property type="entry name" value="Hyaluronate lyase-like, C-terminal domain"/>
    <property type="match status" value="1"/>
</dbReference>
<sequence length="807" mass="83085">MTHPADPTPTAMTRRTLVKGAAATAAAAYLVSRPGFAHAADAADASTASTTDPYATVRAAWLNTLIGPYDTTDPVISAYLSASGAAAQQVYNSLDTSSSRTSLWPDLASTTDSAQLTATVDRLRTLALAAKSPGGPLYGDTGLIAAVSSALTWFLAHRYGGTVSSYNNWWDWQIGTPLALNDICVALFDDLTSAQIASSAAAITKYAPDPARANGSAATGANLAWSTSIGAIRGALTEDSAPLTAAQSAIAAIFPDVTSGDGFHADGSFLQHQYFAYTGGYGNSLLSSVACLLTALNGTSWAPAAGNYTTAYGWVKRNFAPYLYYGASMDMTRGREISRYYTSDHEAGHAIIASVLQLAEIAPSSQALSFRQLAKGAITSDTALGFRVYDPLPIAQLRMASIAQAQAVVTDSSITPAAESTGHVISTGMARAVHRRPGFAFGISMSSTLIKPYEAINGENLHGWHTGDGMTYLYKAPPASLGQYSNAYWPTVDPNRPPGTTVESTTLANGAALTTTTHWAGGATVNGLGAVAMSLAAPKTTLTARKAWFCIGDAIVCLGTGITATDGLDIETIVDNRNTGPNGNTQITVDGTTVQATPNGAPTVTANPGWAYIGSTAGYVFPVGGTLNSLRADRTGSWSSINSSHSDGVSYTRRYATLWLDHGTAPSGATYAYIVLPQADAAATAAYAQNPAITIAANTPAVQAVTDASSGVNMAIAMQYNAPKAAGIQVDKTAAVITQLTGSTLTVAVADPTAQLTGTINITIDGAATAVHSADSAVTVTALTPNVRLAVDMTGSLGKTFTAVLTV</sequence>
<proteinExistence type="inferred from homology"/>
<feature type="chain" id="PRO_5045336987" evidence="4">
    <location>
        <begin position="40"/>
        <end position="807"/>
    </location>
</feature>
<feature type="domain" description="Polysaccharide lyase family 8 C-terminal" evidence="6">
    <location>
        <begin position="694"/>
        <end position="757"/>
    </location>
</feature>
<dbReference type="Gene3D" id="2.60.220.10">
    <property type="entry name" value="Polysaccharide lyase family 8-like, C-terminal"/>
    <property type="match status" value="1"/>
</dbReference>
<comment type="caution">
    <text evidence="8">The sequence shown here is derived from an EMBL/GenBank/DDBJ whole genome shotgun (WGS) entry which is preliminary data.</text>
</comment>
<comment type="similarity">
    <text evidence="1">Belongs to the polysaccharide lyase 8 family.</text>
</comment>
<dbReference type="Gene3D" id="2.70.98.10">
    <property type="match status" value="1"/>
</dbReference>
<evidence type="ECO:0000256" key="3">
    <source>
        <dbReference type="ARBA" id="ARBA00023239"/>
    </source>
</evidence>
<feature type="domain" description="Polysaccharide lyase 8 N-terminal alpha-helical" evidence="7">
    <location>
        <begin position="61"/>
        <end position="372"/>
    </location>
</feature>
<evidence type="ECO:0000259" key="6">
    <source>
        <dbReference type="Pfam" id="PF02884"/>
    </source>
</evidence>
<dbReference type="PANTHER" id="PTHR38481">
    <property type="entry name" value="HYALURONATE LYASE"/>
    <property type="match status" value="1"/>
</dbReference>
<dbReference type="Gene3D" id="1.50.10.100">
    <property type="entry name" value="Chondroitin AC/alginate lyase"/>
    <property type="match status" value="1"/>
</dbReference>
<dbReference type="Pfam" id="PF02278">
    <property type="entry name" value="Lyase_8"/>
    <property type="match status" value="1"/>
</dbReference>
<dbReference type="SUPFAM" id="SSF48230">
    <property type="entry name" value="Chondroitin AC/alginate lyase"/>
    <property type="match status" value="1"/>
</dbReference>
<keyword evidence="2 4" id="KW-0732">Signal</keyword>
<dbReference type="SUPFAM" id="SSF74650">
    <property type="entry name" value="Galactose mutarotase-like"/>
    <property type="match status" value="1"/>
</dbReference>
<feature type="signal peptide" evidence="4">
    <location>
        <begin position="1"/>
        <end position="39"/>
    </location>
</feature>
<dbReference type="InterPro" id="IPR006311">
    <property type="entry name" value="TAT_signal"/>
</dbReference>
<evidence type="ECO:0000259" key="5">
    <source>
        <dbReference type="Pfam" id="PF02278"/>
    </source>
</evidence>
<dbReference type="Pfam" id="PF02884">
    <property type="entry name" value="Lyase_8_C"/>
    <property type="match status" value="1"/>
</dbReference>
<dbReference type="PANTHER" id="PTHR38481:SF1">
    <property type="entry name" value="HYALURONATE LYASE"/>
    <property type="match status" value="1"/>
</dbReference>
<evidence type="ECO:0000256" key="4">
    <source>
        <dbReference type="SAM" id="SignalP"/>
    </source>
</evidence>
<evidence type="ECO:0000256" key="2">
    <source>
        <dbReference type="ARBA" id="ARBA00022729"/>
    </source>
</evidence>